<sequence length="251" mass="28189">MEEGCEVTADTDPSRQFTSGRCNMHYLRFKRALDRASELGLRLCPHCGSDMSTARRNAIYCSVKCTQAASIARNIDDVRLRKRIAQALRKAQKLENPGSIPFTVADWLELAERLEYRCTYCGRVTQPEDLQMDHIVPLHKTSRGPHALTNITPACSGCNRSKKHRPLLIAWAPPLLGGKPRWDKAAPRGKKGNPWVPLAWRDSDGPLSSVLEAAQPFPELLRAIRVSEDFYQRKDLSPSELRALESLSSAR</sequence>
<reference evidence="2 3" key="1">
    <citation type="submission" date="2014-12" db="EMBL/GenBank/DDBJ databases">
        <title>Genome sequencing of Arthrobacter phenanthrenivorans SWC37.</title>
        <authorList>
            <person name="Tan P.W."/>
            <person name="Chan K.-G."/>
        </authorList>
    </citation>
    <scope>NUCLEOTIDE SEQUENCE [LARGE SCALE GENOMIC DNA]</scope>
    <source>
        <strain evidence="2 3">SWC37</strain>
    </source>
</reference>
<dbReference type="SMART" id="SM00507">
    <property type="entry name" value="HNHc"/>
    <property type="match status" value="1"/>
</dbReference>
<protein>
    <recommendedName>
        <fullName evidence="1">HNH nuclease domain-containing protein</fullName>
    </recommendedName>
</protein>
<dbReference type="InterPro" id="IPR002711">
    <property type="entry name" value="HNH"/>
</dbReference>
<dbReference type="GO" id="GO:0008270">
    <property type="term" value="F:zinc ion binding"/>
    <property type="evidence" value="ECO:0007669"/>
    <property type="project" value="InterPro"/>
</dbReference>
<dbReference type="GO" id="GO:0004519">
    <property type="term" value="F:endonuclease activity"/>
    <property type="evidence" value="ECO:0007669"/>
    <property type="project" value="InterPro"/>
</dbReference>
<evidence type="ECO:0000259" key="1">
    <source>
        <dbReference type="SMART" id="SM00507"/>
    </source>
</evidence>
<dbReference type="EMBL" id="JWTB01000029">
    <property type="protein sequence ID" value="KIC65749.1"/>
    <property type="molecule type" value="Genomic_DNA"/>
</dbReference>
<dbReference type="InterPro" id="IPR003615">
    <property type="entry name" value="HNH_nuc"/>
</dbReference>
<proteinExistence type="predicted"/>
<dbReference type="GO" id="GO:0003676">
    <property type="term" value="F:nucleic acid binding"/>
    <property type="evidence" value="ECO:0007669"/>
    <property type="project" value="InterPro"/>
</dbReference>
<organism evidence="2 3">
    <name type="scientific">Pseudarthrobacter phenanthrenivorans</name>
    <name type="common">Arthrobacter phenanthrenivorans</name>
    <dbReference type="NCBI Taxonomy" id="361575"/>
    <lineage>
        <taxon>Bacteria</taxon>
        <taxon>Bacillati</taxon>
        <taxon>Actinomycetota</taxon>
        <taxon>Actinomycetes</taxon>
        <taxon>Micrococcales</taxon>
        <taxon>Micrococcaceae</taxon>
        <taxon>Pseudarthrobacter</taxon>
    </lineage>
</organism>
<dbReference type="CDD" id="cd00085">
    <property type="entry name" value="HNHc"/>
    <property type="match status" value="1"/>
</dbReference>
<evidence type="ECO:0000313" key="3">
    <source>
        <dbReference type="Proteomes" id="UP000031196"/>
    </source>
</evidence>
<accession>A0A0B4CXA8</accession>
<name>A0A0B4CXA8_PSEPS</name>
<dbReference type="Proteomes" id="UP000031196">
    <property type="component" value="Unassembled WGS sequence"/>
</dbReference>
<feature type="domain" description="HNH nuclease" evidence="1">
    <location>
        <begin position="105"/>
        <end position="160"/>
    </location>
</feature>
<evidence type="ECO:0000313" key="2">
    <source>
        <dbReference type="EMBL" id="KIC65749.1"/>
    </source>
</evidence>
<dbReference type="Pfam" id="PF01844">
    <property type="entry name" value="HNH"/>
    <property type="match status" value="1"/>
</dbReference>
<gene>
    <name evidence="2" type="ORF">RM50_15015</name>
</gene>
<comment type="caution">
    <text evidence="2">The sequence shown here is derived from an EMBL/GenBank/DDBJ whole genome shotgun (WGS) entry which is preliminary data.</text>
</comment>
<dbReference type="Gene3D" id="1.10.30.50">
    <property type="match status" value="1"/>
</dbReference>
<dbReference type="AlphaFoldDB" id="A0A0B4CXA8"/>